<accession>A0A4Z1EIV3</accession>
<dbReference type="Proteomes" id="UP000297777">
    <property type="component" value="Unassembled WGS sequence"/>
</dbReference>
<reference evidence="1 2" key="1">
    <citation type="submission" date="2017-12" db="EMBL/GenBank/DDBJ databases">
        <title>Comparative genomics of Botrytis spp.</title>
        <authorList>
            <person name="Valero-Jimenez C.A."/>
            <person name="Tapia P."/>
            <person name="Veloso J."/>
            <person name="Silva-Moreno E."/>
            <person name="Staats M."/>
            <person name="Valdes J.H."/>
            <person name="Van Kan J.A.L."/>
        </authorList>
    </citation>
    <scope>NUCLEOTIDE SEQUENCE [LARGE SCALE GENOMIC DNA]</scope>
    <source>
        <strain evidence="1 2">Bt9001</strain>
    </source>
</reference>
<comment type="caution">
    <text evidence="1">The sequence shown here is derived from an EMBL/GenBank/DDBJ whole genome shotgun (WGS) entry which is preliminary data.</text>
</comment>
<dbReference type="OrthoDB" id="2151789at2759"/>
<proteinExistence type="predicted"/>
<name>A0A4Z1EIV3_9HELO</name>
<keyword evidence="2" id="KW-1185">Reference proteome</keyword>
<dbReference type="EMBL" id="PQXH01000139">
    <property type="protein sequence ID" value="TGO10303.1"/>
    <property type="molecule type" value="Genomic_DNA"/>
</dbReference>
<gene>
    <name evidence="1" type="ORF">BTUL_0139g00300</name>
</gene>
<protein>
    <submittedName>
        <fullName evidence="1">Uncharacterized protein</fullName>
    </submittedName>
</protein>
<organism evidence="1 2">
    <name type="scientific">Botrytis tulipae</name>
    <dbReference type="NCBI Taxonomy" id="87230"/>
    <lineage>
        <taxon>Eukaryota</taxon>
        <taxon>Fungi</taxon>
        <taxon>Dikarya</taxon>
        <taxon>Ascomycota</taxon>
        <taxon>Pezizomycotina</taxon>
        <taxon>Leotiomycetes</taxon>
        <taxon>Helotiales</taxon>
        <taxon>Sclerotiniaceae</taxon>
        <taxon>Botrytis</taxon>
    </lineage>
</organism>
<dbReference type="AlphaFoldDB" id="A0A4Z1EIV3"/>
<evidence type="ECO:0000313" key="2">
    <source>
        <dbReference type="Proteomes" id="UP000297777"/>
    </source>
</evidence>
<sequence>MTTEWLFRIPLFSLLQLIFVVSSRNLSFFYHPNSILPRLKLRKQTTTTMEARIAAFIVTRGVPNETASVMFSKYANDENLATLLSKTTTEKRSIPELTPLACWTAKLLFGTDAEYTTVNKSLIEVRSLSTTSTMCNFSQFSRRNSLAIKIIPFLYVPFAVRSGGYSPNLLGQASALTES</sequence>
<evidence type="ECO:0000313" key="1">
    <source>
        <dbReference type="EMBL" id="TGO10303.1"/>
    </source>
</evidence>